<name>A0A3M2I1A6_9GAMM</name>
<dbReference type="OrthoDB" id="6027793at2"/>
<comment type="caution">
    <text evidence="1">The sequence shown here is derived from an EMBL/GenBank/DDBJ whole genome shotgun (WGS) entry which is preliminary data.</text>
</comment>
<proteinExistence type="predicted"/>
<evidence type="ECO:0008006" key="3">
    <source>
        <dbReference type="Google" id="ProtNLM"/>
    </source>
</evidence>
<accession>A0A3M2I1A6</accession>
<sequence>MSRCVGAIIILLLTVAPPLVATELRKCALAGGGHAYVSGDCPAGSRLLWQRGIEARVDADDLRERRQDTARWREMNRMEVSAALRARPARVSARRAHRGDTAARRCERAQQRRSRTRERDFMQMTYDQAVALDRRVADACR</sequence>
<gene>
    <name evidence="1" type="ORF">EBB59_05850</name>
</gene>
<dbReference type="Proteomes" id="UP000275012">
    <property type="component" value="Unassembled WGS sequence"/>
</dbReference>
<dbReference type="AlphaFoldDB" id="A0A3M2I1A6"/>
<reference evidence="1 2" key="1">
    <citation type="submission" date="2018-10" db="EMBL/GenBank/DDBJ databases">
        <title>Proposal of Lysobacter pythonis sp. nov. isolated from royal pythons (Python regius).</title>
        <authorList>
            <person name="Hans-Juergen B."/>
            <person name="Huptas C."/>
            <person name="Sandra B."/>
            <person name="Igor L."/>
            <person name="Joachim S."/>
            <person name="Siegfried S."/>
            <person name="Mareike W."/>
            <person name="Peter K."/>
        </authorList>
    </citation>
    <scope>NUCLEOTIDE SEQUENCE [LARGE SCALE GENOMIC DNA]</scope>
    <source>
        <strain evidence="1 2">4284/11</strain>
    </source>
</reference>
<organism evidence="1 2">
    <name type="scientific">Solilutibacter pythonis</name>
    <dbReference type="NCBI Taxonomy" id="2483112"/>
    <lineage>
        <taxon>Bacteria</taxon>
        <taxon>Pseudomonadati</taxon>
        <taxon>Pseudomonadota</taxon>
        <taxon>Gammaproteobacteria</taxon>
        <taxon>Lysobacterales</taxon>
        <taxon>Lysobacteraceae</taxon>
        <taxon>Solilutibacter</taxon>
    </lineage>
</organism>
<evidence type="ECO:0000313" key="1">
    <source>
        <dbReference type="EMBL" id="RMH93399.1"/>
    </source>
</evidence>
<dbReference type="EMBL" id="RFLY01000006">
    <property type="protein sequence ID" value="RMH93399.1"/>
    <property type="molecule type" value="Genomic_DNA"/>
</dbReference>
<protein>
    <recommendedName>
        <fullName evidence="3">DUF4124 domain-containing protein</fullName>
    </recommendedName>
</protein>
<evidence type="ECO:0000313" key="2">
    <source>
        <dbReference type="Proteomes" id="UP000275012"/>
    </source>
</evidence>
<dbReference type="RefSeq" id="WP_122101203.1">
    <property type="nucleotide sequence ID" value="NZ_RFLY01000006.1"/>
</dbReference>
<keyword evidence="2" id="KW-1185">Reference proteome</keyword>